<accession>A0A7X0HEI9</accession>
<feature type="transmembrane region" description="Helical" evidence="2">
    <location>
        <begin position="50"/>
        <end position="67"/>
    </location>
</feature>
<proteinExistence type="predicted"/>
<name>A0A7X0HEI9_9ACTN</name>
<sequence length="262" mass="27945">MAQADDPARAVRDGAGAGEGDGGQPLYARSPFSAAKPRGRFRFRFTPPNVLLVVLGLLVGVGTGWIVQDPVAAPATPSPAPPAARQAAPLAPKPRPPVKAPSEKVTSRLPGASGTPVLPPDSAVIRDPSGVTLAVPVGWRREVAGSVHYRSSDSPHSRFLRFWPLAGTRTSATRALRVTVASHRQRPGYELHALHPTTRGSAELVHSYDSPRTGQRLTLVQRVFPTTDGRRHVLAVAGPAAEWPRQRTVLETALRHFAPGEE</sequence>
<evidence type="ECO:0000313" key="4">
    <source>
        <dbReference type="Proteomes" id="UP000540423"/>
    </source>
</evidence>
<keyword evidence="2" id="KW-0472">Membrane</keyword>
<feature type="region of interest" description="Disordered" evidence="1">
    <location>
        <begin position="1"/>
        <end position="31"/>
    </location>
</feature>
<evidence type="ECO:0008006" key="5">
    <source>
        <dbReference type="Google" id="ProtNLM"/>
    </source>
</evidence>
<evidence type="ECO:0000313" key="3">
    <source>
        <dbReference type="EMBL" id="MBB6435019.1"/>
    </source>
</evidence>
<dbReference type="AlphaFoldDB" id="A0A7X0HEI9"/>
<feature type="compositionally biased region" description="Basic and acidic residues" evidence="1">
    <location>
        <begin position="1"/>
        <end position="12"/>
    </location>
</feature>
<protein>
    <recommendedName>
        <fullName evidence="5">Serine/arginine repetitive matrix protein 2</fullName>
    </recommendedName>
</protein>
<organism evidence="3 4">
    <name type="scientific">Streptomyces candidus</name>
    <dbReference type="NCBI Taxonomy" id="67283"/>
    <lineage>
        <taxon>Bacteria</taxon>
        <taxon>Bacillati</taxon>
        <taxon>Actinomycetota</taxon>
        <taxon>Actinomycetes</taxon>
        <taxon>Kitasatosporales</taxon>
        <taxon>Streptomycetaceae</taxon>
        <taxon>Streptomyces</taxon>
    </lineage>
</organism>
<keyword evidence="2" id="KW-1133">Transmembrane helix</keyword>
<feature type="region of interest" description="Disordered" evidence="1">
    <location>
        <begin position="74"/>
        <end position="123"/>
    </location>
</feature>
<keyword evidence="4" id="KW-1185">Reference proteome</keyword>
<comment type="caution">
    <text evidence="3">The sequence shown here is derived from an EMBL/GenBank/DDBJ whole genome shotgun (WGS) entry which is preliminary data.</text>
</comment>
<dbReference type="RefSeq" id="WP_185028183.1">
    <property type="nucleotide sequence ID" value="NZ_BNBN01000004.1"/>
</dbReference>
<evidence type="ECO:0000256" key="2">
    <source>
        <dbReference type="SAM" id="Phobius"/>
    </source>
</evidence>
<evidence type="ECO:0000256" key="1">
    <source>
        <dbReference type="SAM" id="MobiDB-lite"/>
    </source>
</evidence>
<keyword evidence="2" id="KW-0812">Transmembrane</keyword>
<reference evidence="3 4" key="1">
    <citation type="submission" date="2020-08" db="EMBL/GenBank/DDBJ databases">
        <title>Genomic Encyclopedia of Type Strains, Phase IV (KMG-IV): sequencing the most valuable type-strain genomes for metagenomic binning, comparative biology and taxonomic classification.</title>
        <authorList>
            <person name="Goeker M."/>
        </authorList>
    </citation>
    <scope>NUCLEOTIDE SEQUENCE [LARGE SCALE GENOMIC DNA]</scope>
    <source>
        <strain evidence="3 4">DSM 40141</strain>
    </source>
</reference>
<dbReference type="EMBL" id="JACHEM010000003">
    <property type="protein sequence ID" value="MBB6435019.1"/>
    <property type="molecule type" value="Genomic_DNA"/>
</dbReference>
<gene>
    <name evidence="3" type="ORF">HNQ79_001470</name>
</gene>
<dbReference type="Proteomes" id="UP000540423">
    <property type="component" value="Unassembled WGS sequence"/>
</dbReference>